<evidence type="ECO:0000256" key="2">
    <source>
        <dbReference type="ARBA" id="ARBA00022741"/>
    </source>
</evidence>
<evidence type="ECO:0000313" key="5">
    <source>
        <dbReference type="EMBL" id="MBM7588058.1"/>
    </source>
</evidence>
<keyword evidence="2" id="KW-0547">Nucleotide-binding</keyword>
<gene>
    <name evidence="5" type="ORF">JOC86_004633</name>
</gene>
<proteinExistence type="predicted"/>
<evidence type="ECO:0000256" key="3">
    <source>
        <dbReference type="ARBA" id="ARBA00022840"/>
    </source>
</evidence>
<dbReference type="SMART" id="SM00382">
    <property type="entry name" value="AAA"/>
    <property type="match status" value="1"/>
</dbReference>
<dbReference type="InterPro" id="IPR017871">
    <property type="entry name" value="ABC_transporter-like_CS"/>
</dbReference>
<dbReference type="PROSITE" id="PS00211">
    <property type="entry name" value="ABC_TRANSPORTER_1"/>
    <property type="match status" value="1"/>
</dbReference>
<dbReference type="Pfam" id="PF00005">
    <property type="entry name" value="ABC_tran"/>
    <property type="match status" value="1"/>
</dbReference>
<sequence>MNDYAIKLGNVTKEYNGFYAVRGMNLQISKGEIFGFLGPNGAGKTTTIKMLTGLEEPTKGNVYILGINVQENPIEAKKKIAYIPDKVNIYGKLTGWEFLRFMASVFHIDEGVFEEKANHYLSLLEIEHRADDYIENYSHGMKQKITLCGALIHDPEIIILDEPTVGLDPKSTRTLKDILTNLSKEGKTIFLSSHILEIVEQMCTSVAIVQDGRLITTGTMEEIRNKAEKADDSLEDIFLRLTGERTDVIHAVQALKGEDRK</sequence>
<keyword evidence="1" id="KW-0813">Transport</keyword>
<dbReference type="Gene3D" id="3.40.50.300">
    <property type="entry name" value="P-loop containing nucleotide triphosphate hydrolases"/>
    <property type="match status" value="1"/>
</dbReference>
<dbReference type="PROSITE" id="PS50893">
    <property type="entry name" value="ABC_TRANSPORTER_2"/>
    <property type="match status" value="1"/>
</dbReference>
<dbReference type="PANTHER" id="PTHR42939">
    <property type="entry name" value="ABC TRANSPORTER ATP-BINDING PROTEIN ALBC-RELATED"/>
    <property type="match status" value="1"/>
</dbReference>
<keyword evidence="6" id="KW-1185">Reference proteome</keyword>
<dbReference type="CDD" id="cd03230">
    <property type="entry name" value="ABC_DR_subfamily_A"/>
    <property type="match status" value="1"/>
</dbReference>
<keyword evidence="3 5" id="KW-0067">ATP-binding</keyword>
<dbReference type="EMBL" id="JAFBDZ010000007">
    <property type="protein sequence ID" value="MBM7588058.1"/>
    <property type="molecule type" value="Genomic_DNA"/>
</dbReference>
<dbReference type="Proteomes" id="UP001646157">
    <property type="component" value="Unassembled WGS sequence"/>
</dbReference>
<dbReference type="InterPro" id="IPR051782">
    <property type="entry name" value="ABC_Transporter_VariousFunc"/>
</dbReference>
<dbReference type="InterPro" id="IPR003439">
    <property type="entry name" value="ABC_transporter-like_ATP-bd"/>
</dbReference>
<organism evidence="5 6">
    <name type="scientific">Rossellomorea pakistanensis</name>
    <dbReference type="NCBI Taxonomy" id="992288"/>
    <lineage>
        <taxon>Bacteria</taxon>
        <taxon>Bacillati</taxon>
        <taxon>Bacillota</taxon>
        <taxon>Bacilli</taxon>
        <taxon>Bacillales</taxon>
        <taxon>Bacillaceae</taxon>
        <taxon>Rossellomorea</taxon>
    </lineage>
</organism>
<dbReference type="GO" id="GO:0005524">
    <property type="term" value="F:ATP binding"/>
    <property type="evidence" value="ECO:0007669"/>
    <property type="project" value="UniProtKB-KW"/>
</dbReference>
<comment type="caution">
    <text evidence="5">The sequence shown here is derived from an EMBL/GenBank/DDBJ whole genome shotgun (WGS) entry which is preliminary data.</text>
</comment>
<dbReference type="RefSeq" id="WP_205175442.1">
    <property type="nucleotide sequence ID" value="NZ_JAFBDZ010000007.1"/>
</dbReference>
<evidence type="ECO:0000259" key="4">
    <source>
        <dbReference type="PROSITE" id="PS50893"/>
    </source>
</evidence>
<accession>A0ABS2NJL6</accession>
<feature type="domain" description="ABC transporter" evidence="4">
    <location>
        <begin position="6"/>
        <end position="236"/>
    </location>
</feature>
<dbReference type="SUPFAM" id="SSF52540">
    <property type="entry name" value="P-loop containing nucleoside triphosphate hydrolases"/>
    <property type="match status" value="1"/>
</dbReference>
<dbReference type="PANTHER" id="PTHR42939:SF1">
    <property type="entry name" value="ABC TRANSPORTER ATP-BINDING PROTEIN ALBC-RELATED"/>
    <property type="match status" value="1"/>
</dbReference>
<evidence type="ECO:0000256" key="1">
    <source>
        <dbReference type="ARBA" id="ARBA00022448"/>
    </source>
</evidence>
<reference evidence="5 6" key="1">
    <citation type="submission" date="2021-01" db="EMBL/GenBank/DDBJ databases">
        <title>Genomic Encyclopedia of Type Strains, Phase IV (KMG-IV): sequencing the most valuable type-strain genomes for metagenomic binning, comparative biology and taxonomic classification.</title>
        <authorList>
            <person name="Goeker M."/>
        </authorList>
    </citation>
    <scope>NUCLEOTIDE SEQUENCE [LARGE SCALE GENOMIC DNA]</scope>
    <source>
        <strain evidence="5 6">DSM 24834</strain>
    </source>
</reference>
<evidence type="ECO:0000313" key="6">
    <source>
        <dbReference type="Proteomes" id="UP001646157"/>
    </source>
</evidence>
<name>A0ABS2NJL6_9BACI</name>
<protein>
    <submittedName>
        <fullName evidence="5">ABC-2 type transport system ATP-binding protein</fullName>
    </submittedName>
</protein>
<dbReference type="InterPro" id="IPR003593">
    <property type="entry name" value="AAA+_ATPase"/>
</dbReference>
<dbReference type="InterPro" id="IPR027417">
    <property type="entry name" value="P-loop_NTPase"/>
</dbReference>